<proteinExistence type="inferred from homology"/>
<dbReference type="OrthoDB" id="1935484at2759"/>
<dbReference type="Gene3D" id="3.50.7.10">
    <property type="entry name" value="GroEL"/>
    <property type="match status" value="1"/>
</dbReference>
<comment type="catalytic activity">
    <reaction evidence="19">
        <text>ATP + H2O = ADP + phosphate + H(+)</text>
        <dbReference type="Rhea" id="RHEA:13065"/>
        <dbReference type="ChEBI" id="CHEBI:15377"/>
        <dbReference type="ChEBI" id="CHEBI:15378"/>
        <dbReference type="ChEBI" id="CHEBI:30616"/>
        <dbReference type="ChEBI" id="CHEBI:43474"/>
        <dbReference type="ChEBI" id="CHEBI:456216"/>
    </reaction>
</comment>
<evidence type="ECO:0000256" key="20">
    <source>
        <dbReference type="RuleBase" id="RU004187"/>
    </source>
</evidence>
<dbReference type="Gene3D" id="3.40.190.10">
    <property type="entry name" value="Periplasmic binding protein-like II"/>
    <property type="match status" value="1"/>
</dbReference>
<dbReference type="InterPro" id="IPR027410">
    <property type="entry name" value="TCP-1-like_intermed_sf"/>
</dbReference>
<evidence type="ECO:0000256" key="4">
    <source>
        <dbReference type="ARBA" id="ARBA00015836"/>
    </source>
</evidence>
<evidence type="ECO:0000256" key="2">
    <source>
        <dbReference type="ARBA" id="ARBA00004496"/>
    </source>
</evidence>
<keyword evidence="6" id="KW-0963">Cytoplasm</keyword>
<dbReference type="InterPro" id="IPR002194">
    <property type="entry name" value="Chaperonin_TCP-1_CS"/>
</dbReference>
<sequence>MDLSMNMKEGRKEMQPMILVLKDGTETAQGKSQIISNINACEAVSNAVRSTLGPRGMDKLIVNDRGIATISNDGATVLRLLNVVHPAGKTLVEIARSQDSEVGDGTTSVVILAGEFMKCCKSFIEEGVHPRLIIKSVRQATTLSIEKIKELSVSIPDGKRDLLEKCAATALSSKLIHQQKGFFAKMVVDAVETLDPLMPLNMIGIKKVQGGSLEDSSLVPGVAFKKTFSYAGFEMQSKHFKNPKIALLNVELELKAEKDNAEVRVDNVEEYQKIVDAEWAILFDKLDALVKCGANVVLSKLPIGDVATQYFADHSMFCAGRVTEEDLNRTMKACGGTIQTTVNGLCDENLGRCELFEENQVGGERFNFFTGCTKSRTCTLLLRGGVEQFMEETERSLHDAIMIVRRAMKNDRVVAGGGAIEMELSKYLRDYSKTIKGKEQLIIGAIAKAYEIIPRQLCDNAGFDATNILTKLRQKHSQGHNWYGVDILTEDIADNFAACVWEPSIVKINAITAASEATCLVLSVDETVKNPRAAQGDQGMGGGMPGMGRGRGRPMMKLTNRFLNKGCGNCRFFLLKCLYAFPNGWVVASNVKKETAVPSFILVVSHRTVSDRGTMEVPECGRKARRNMPQYTSDIIRSGLLDPFPLDNAMSSVTYIVLYLCLSLESSLGFPPGFVDDLFQKESKCLMNCTRIILTDSKDPNSIHLTKTLLMCQEMRNGPTLLLDIDSNFIIPHVQLERRYCQLFFILLNPCTTKVLKLLQDMSDHKLIGFSYHYVMQRPINSTATCTKVLSFFSYTLYLEWNDQVGLVSLTELSPRGILDQTGYWTPKIGLRLFYPKLFENKLHVDILRTGCIPKEPPIYTWVDFPNGTRRIMGHVIDMYDYLVAYSGNEYVLIPVPDDEEDVYGKIKNGSWVGVMGMLVNEEIEVIAANLAHTTERYSVADHTTNTVHLRIHFAVRKADLLPKWRALFWPYDTHSWYVIIASIFLTILAHWLILWITKTRSGLSTSFISTISILFGRGFRFYNHFFSERILLTMWILYSMIIIYGYGGLLKSSLVAPVKVKEVKTYMDLALSHAHSRLAFKTSGYFHQIMQKYTENEAFQLMLQDKKIIDIPTSYERILSVYTRRTDAALNILDSVIELLGLEHEVVLSKESIFIGNPYFYVQNNSRYKEKIERRITEIPWEPTDVLTLYNVQGSFYGLILGLSVSFLAFGGEVISYYFYKEQFFNRWHVYLWT</sequence>
<dbReference type="InterPro" id="IPR027409">
    <property type="entry name" value="GroEL-like_apical_dom_sf"/>
</dbReference>
<evidence type="ECO:0000256" key="7">
    <source>
        <dbReference type="ARBA" id="ARBA00022692"/>
    </source>
</evidence>
<reference evidence="22" key="1">
    <citation type="submission" date="2021-02" db="EMBL/GenBank/DDBJ databases">
        <authorList>
            <person name="Bekaert M."/>
        </authorList>
    </citation>
    <scope>NUCLEOTIDE SEQUENCE</scope>
    <source>
        <strain evidence="22">IoA-00</strain>
    </source>
</reference>
<protein>
    <recommendedName>
        <fullName evidence="4">T-complex protein 1 subunit eta</fullName>
    </recommendedName>
    <alternativeName>
        <fullName evidence="18">CCT-eta</fullName>
    </alternativeName>
</protein>
<evidence type="ECO:0000256" key="15">
    <source>
        <dbReference type="ARBA" id="ARBA00023186"/>
    </source>
</evidence>
<feature type="domain" description="Ionotropic glutamate receptor L-glutamate and glycine-binding" evidence="21">
    <location>
        <begin position="867"/>
        <end position="958"/>
    </location>
</feature>
<comment type="subcellular location">
    <subcellularLocation>
        <location evidence="2">Cytoplasm</location>
    </subcellularLocation>
    <subcellularLocation>
        <location evidence="1">Membrane</location>
        <topology evidence="1">Multi-pass membrane protein</topology>
    </subcellularLocation>
</comment>
<keyword evidence="16" id="KW-1071">Ligand-gated ion channel</keyword>
<dbReference type="InterPro" id="IPR027413">
    <property type="entry name" value="GROEL-like_equatorial_sf"/>
</dbReference>
<organism evidence="22 23">
    <name type="scientific">Lepeophtheirus salmonis</name>
    <name type="common">Salmon louse</name>
    <name type="synonym">Caligus salmonis</name>
    <dbReference type="NCBI Taxonomy" id="72036"/>
    <lineage>
        <taxon>Eukaryota</taxon>
        <taxon>Metazoa</taxon>
        <taxon>Ecdysozoa</taxon>
        <taxon>Arthropoda</taxon>
        <taxon>Crustacea</taxon>
        <taxon>Multicrustacea</taxon>
        <taxon>Hexanauplia</taxon>
        <taxon>Copepoda</taxon>
        <taxon>Siphonostomatoida</taxon>
        <taxon>Caligidae</taxon>
        <taxon>Lepeophtheirus</taxon>
    </lineage>
</organism>
<evidence type="ECO:0000259" key="21">
    <source>
        <dbReference type="Pfam" id="PF10613"/>
    </source>
</evidence>
<accession>A0A7R8D825</accession>
<keyword evidence="23" id="KW-1185">Reference proteome</keyword>
<dbReference type="InterPro" id="IPR019594">
    <property type="entry name" value="Glu/Gly-bd"/>
</dbReference>
<comment type="similarity">
    <text evidence="3 20">Belongs to the TCP-1 chaperonin family.</text>
</comment>
<dbReference type="NCBIfam" id="NF041082">
    <property type="entry name" value="thermosome_alpha"/>
    <property type="match status" value="1"/>
</dbReference>
<dbReference type="PROSITE" id="PS00750">
    <property type="entry name" value="TCP1_1"/>
    <property type="match status" value="1"/>
</dbReference>
<dbReference type="GO" id="GO:0016887">
    <property type="term" value="F:ATP hydrolysis activity"/>
    <property type="evidence" value="ECO:0007669"/>
    <property type="project" value="InterPro"/>
</dbReference>
<dbReference type="InterPro" id="IPR053374">
    <property type="entry name" value="TCP-1_chaperonin"/>
</dbReference>
<keyword evidence="15 20" id="KW-0143">Chaperone</keyword>
<dbReference type="FunFam" id="3.30.260.10:FF:000022">
    <property type="entry name" value="T-complex protein 1 subunit eta"/>
    <property type="match status" value="1"/>
</dbReference>
<evidence type="ECO:0000256" key="10">
    <source>
        <dbReference type="ARBA" id="ARBA00022989"/>
    </source>
</evidence>
<keyword evidence="14" id="KW-0325">Glycoprotein</keyword>
<keyword evidence="10" id="KW-1133">Transmembrane helix</keyword>
<evidence type="ECO:0000256" key="17">
    <source>
        <dbReference type="ARBA" id="ARBA00023303"/>
    </source>
</evidence>
<dbReference type="EMBL" id="HG994587">
    <property type="protein sequence ID" value="CAF3030515.1"/>
    <property type="molecule type" value="Genomic_DNA"/>
</dbReference>
<keyword evidence="13" id="KW-0675">Receptor</keyword>
<dbReference type="SUPFAM" id="SSF54849">
    <property type="entry name" value="GroEL-intermediate domain like"/>
    <property type="match status" value="1"/>
</dbReference>
<dbReference type="Proteomes" id="UP000675881">
    <property type="component" value="Chromosome 8"/>
</dbReference>
<evidence type="ECO:0000256" key="11">
    <source>
        <dbReference type="ARBA" id="ARBA00023065"/>
    </source>
</evidence>
<dbReference type="FunFam" id="1.10.560.10:FF:000017">
    <property type="entry name" value="T-complex protein 1 subunit eta"/>
    <property type="match status" value="1"/>
</dbReference>
<dbReference type="Gene3D" id="1.10.560.10">
    <property type="entry name" value="GroEL-like equatorial domain"/>
    <property type="match status" value="1"/>
</dbReference>
<dbReference type="Gene3D" id="3.30.260.10">
    <property type="entry name" value="TCP-1-like chaperonin intermediate domain"/>
    <property type="match status" value="1"/>
</dbReference>
<dbReference type="GO" id="GO:0140662">
    <property type="term" value="F:ATP-dependent protein folding chaperone"/>
    <property type="evidence" value="ECO:0007669"/>
    <property type="project" value="InterPro"/>
</dbReference>
<evidence type="ECO:0000256" key="6">
    <source>
        <dbReference type="ARBA" id="ARBA00022490"/>
    </source>
</evidence>
<evidence type="ECO:0000256" key="16">
    <source>
        <dbReference type="ARBA" id="ARBA00023286"/>
    </source>
</evidence>
<name>A0A7R8D825_LEPSM</name>
<dbReference type="InterPro" id="IPR002423">
    <property type="entry name" value="Cpn60/GroEL/TCP-1"/>
</dbReference>
<dbReference type="InterPro" id="IPR054827">
    <property type="entry name" value="thermosome_alpha"/>
</dbReference>
<keyword evidence="5" id="KW-0813">Transport</keyword>
<keyword evidence="7" id="KW-0812">Transmembrane</keyword>
<evidence type="ECO:0000256" key="19">
    <source>
        <dbReference type="ARBA" id="ARBA00049360"/>
    </source>
</evidence>
<dbReference type="SUPFAM" id="SSF48592">
    <property type="entry name" value="GroEL equatorial domain-like"/>
    <property type="match status" value="1"/>
</dbReference>
<dbReference type="Pfam" id="PF00118">
    <property type="entry name" value="Cpn60_TCP1"/>
    <property type="match status" value="1"/>
</dbReference>
<dbReference type="PROSITE" id="PS00995">
    <property type="entry name" value="TCP1_3"/>
    <property type="match status" value="1"/>
</dbReference>
<evidence type="ECO:0000256" key="13">
    <source>
        <dbReference type="ARBA" id="ARBA00023170"/>
    </source>
</evidence>
<evidence type="ECO:0000256" key="14">
    <source>
        <dbReference type="ARBA" id="ARBA00023180"/>
    </source>
</evidence>
<dbReference type="AlphaFoldDB" id="A0A7R8D825"/>
<keyword evidence="8 20" id="KW-0547">Nucleotide-binding</keyword>
<dbReference type="GO" id="GO:0005524">
    <property type="term" value="F:ATP binding"/>
    <property type="evidence" value="ECO:0007669"/>
    <property type="project" value="UniProtKB-KW"/>
</dbReference>
<keyword evidence="11" id="KW-0406">Ion transport</keyword>
<evidence type="ECO:0000256" key="12">
    <source>
        <dbReference type="ARBA" id="ARBA00023136"/>
    </source>
</evidence>
<evidence type="ECO:0000256" key="5">
    <source>
        <dbReference type="ARBA" id="ARBA00022448"/>
    </source>
</evidence>
<dbReference type="SUPFAM" id="SSF52029">
    <property type="entry name" value="GroEL apical domain-like"/>
    <property type="match status" value="1"/>
</dbReference>
<dbReference type="NCBIfam" id="NF041083">
    <property type="entry name" value="thermosome_beta"/>
    <property type="match status" value="1"/>
</dbReference>
<evidence type="ECO:0000313" key="23">
    <source>
        <dbReference type="Proteomes" id="UP000675881"/>
    </source>
</evidence>
<dbReference type="NCBIfam" id="TIGR02345">
    <property type="entry name" value="chap_CCT_eta"/>
    <property type="match status" value="1"/>
</dbReference>
<keyword evidence="9 20" id="KW-0067">ATP-binding</keyword>
<dbReference type="InterPro" id="IPR012720">
    <property type="entry name" value="Chap_CCT_eta"/>
</dbReference>
<evidence type="ECO:0000313" key="22">
    <source>
        <dbReference type="EMBL" id="CAF3030515.1"/>
    </source>
</evidence>
<evidence type="ECO:0000256" key="3">
    <source>
        <dbReference type="ARBA" id="ARBA00008020"/>
    </source>
</evidence>
<keyword evidence="17" id="KW-0407">Ion channel</keyword>
<dbReference type="InterPro" id="IPR017998">
    <property type="entry name" value="Chaperone_TCP-1"/>
</dbReference>
<dbReference type="SUPFAM" id="SSF53850">
    <property type="entry name" value="Periplasmic binding protein-like II"/>
    <property type="match status" value="1"/>
</dbReference>
<dbReference type="GO" id="GO:0015276">
    <property type="term" value="F:ligand-gated monoatomic ion channel activity"/>
    <property type="evidence" value="ECO:0007669"/>
    <property type="project" value="InterPro"/>
</dbReference>
<gene>
    <name evidence="22" type="ORF">LSAA_13970</name>
</gene>
<dbReference type="PROSITE" id="PS00751">
    <property type="entry name" value="TCP1_2"/>
    <property type="match status" value="1"/>
</dbReference>
<dbReference type="Gene3D" id="1.10.287.70">
    <property type="match status" value="1"/>
</dbReference>
<dbReference type="CDD" id="cd03340">
    <property type="entry name" value="TCP1_eta"/>
    <property type="match status" value="1"/>
</dbReference>
<dbReference type="GO" id="GO:0051082">
    <property type="term" value="F:unfolded protein binding"/>
    <property type="evidence" value="ECO:0007669"/>
    <property type="project" value="InterPro"/>
</dbReference>
<keyword evidence="12" id="KW-0472">Membrane</keyword>
<evidence type="ECO:0000256" key="8">
    <source>
        <dbReference type="ARBA" id="ARBA00022741"/>
    </source>
</evidence>
<dbReference type="PANTHER" id="PTHR11353">
    <property type="entry name" value="CHAPERONIN"/>
    <property type="match status" value="1"/>
</dbReference>
<dbReference type="Pfam" id="PF10613">
    <property type="entry name" value="Lig_chan-Glu_bd"/>
    <property type="match status" value="1"/>
</dbReference>
<evidence type="ECO:0000256" key="1">
    <source>
        <dbReference type="ARBA" id="ARBA00004141"/>
    </source>
</evidence>
<dbReference type="PRINTS" id="PR00304">
    <property type="entry name" value="TCOMPLEXTCP1"/>
</dbReference>
<evidence type="ECO:0000256" key="9">
    <source>
        <dbReference type="ARBA" id="ARBA00022840"/>
    </source>
</evidence>
<evidence type="ECO:0000256" key="18">
    <source>
        <dbReference type="ARBA" id="ARBA00032221"/>
    </source>
</evidence>
<dbReference type="GO" id="GO:0016020">
    <property type="term" value="C:membrane"/>
    <property type="evidence" value="ECO:0007669"/>
    <property type="project" value="UniProtKB-SubCell"/>
</dbReference>
<dbReference type="GO" id="GO:0005832">
    <property type="term" value="C:chaperonin-containing T-complex"/>
    <property type="evidence" value="ECO:0007669"/>
    <property type="project" value="UniProtKB-ARBA"/>
</dbReference>
<dbReference type="FunFam" id="3.50.7.10:FF:000006">
    <property type="entry name" value="T-complex protein 1 subunit eta"/>
    <property type="match status" value="1"/>
</dbReference>